<dbReference type="AlphaFoldDB" id="D8SAT5"/>
<dbReference type="EMBL" id="GL377609">
    <property type="protein sequence ID" value="EFJ18483.1"/>
    <property type="molecule type" value="Genomic_DNA"/>
</dbReference>
<gene>
    <name evidence="1" type="ORF">SELMODRAFT_419871</name>
</gene>
<evidence type="ECO:0000313" key="2">
    <source>
        <dbReference type="Proteomes" id="UP000001514"/>
    </source>
</evidence>
<dbReference type="InParanoid" id="D8SAT5"/>
<sequence length="385" mass="44568">MSFKTLSFYSAQQYIQVPDAPERKHQEVLPRKDRVMRHDNRELTNPKSVGDLFRGVPTNDKMDQSRVGLKNETLDRIMDKVLRGPTETKACFRDASSENQDRIYMGSLFPGFRYVIPQDRDMVAEVKGVTYLVVARENTGEVIVGDNGKPVLVEISADFQESHEIQYKKEDRRWSMAPEDIYQVGSSGCNKLLKELKSSHPIERPYCYVWAKEEYNYGILDIFGSVKVLNHTITPASVTSVLLKTDAYNFVQGFMRVHVGNEFLGWTPEVVENIYRQRLIEIRKEQREVLNSRYFERNLLLYLAELRTTTDLWDLQENAERYIITLNIPNFAVKQLEDAERVFVSEEEYSFVRGPACIADCVHDCRGRSEIRQGHEGGRMNGTQK</sequence>
<dbReference type="Proteomes" id="UP000001514">
    <property type="component" value="Unassembled WGS sequence"/>
</dbReference>
<dbReference type="KEGG" id="smo:SELMODRAFT_419871"/>
<dbReference type="HOGENOM" id="CLU_718450_0_0_1"/>
<protein>
    <submittedName>
        <fullName evidence="1">Uncharacterized protein</fullName>
    </submittedName>
</protein>
<accession>D8SAT5</accession>
<dbReference type="Gramene" id="EFJ18483">
    <property type="protein sequence ID" value="EFJ18483"/>
    <property type="gene ID" value="SELMODRAFT_419871"/>
</dbReference>
<name>D8SAT5_SELML</name>
<keyword evidence="2" id="KW-1185">Reference proteome</keyword>
<proteinExistence type="predicted"/>
<organism evidence="2">
    <name type="scientific">Selaginella moellendorffii</name>
    <name type="common">Spikemoss</name>
    <dbReference type="NCBI Taxonomy" id="88036"/>
    <lineage>
        <taxon>Eukaryota</taxon>
        <taxon>Viridiplantae</taxon>
        <taxon>Streptophyta</taxon>
        <taxon>Embryophyta</taxon>
        <taxon>Tracheophyta</taxon>
        <taxon>Lycopodiopsida</taxon>
        <taxon>Selaginellales</taxon>
        <taxon>Selaginellaceae</taxon>
        <taxon>Selaginella</taxon>
    </lineage>
</organism>
<evidence type="ECO:0000313" key="1">
    <source>
        <dbReference type="EMBL" id="EFJ18483.1"/>
    </source>
</evidence>
<reference evidence="1 2" key="1">
    <citation type="journal article" date="2011" name="Science">
        <title>The Selaginella genome identifies genetic changes associated with the evolution of vascular plants.</title>
        <authorList>
            <person name="Banks J.A."/>
            <person name="Nishiyama T."/>
            <person name="Hasebe M."/>
            <person name="Bowman J.L."/>
            <person name="Gribskov M."/>
            <person name="dePamphilis C."/>
            <person name="Albert V.A."/>
            <person name="Aono N."/>
            <person name="Aoyama T."/>
            <person name="Ambrose B.A."/>
            <person name="Ashton N.W."/>
            <person name="Axtell M.J."/>
            <person name="Barker E."/>
            <person name="Barker M.S."/>
            <person name="Bennetzen J.L."/>
            <person name="Bonawitz N.D."/>
            <person name="Chapple C."/>
            <person name="Cheng C."/>
            <person name="Correa L.G."/>
            <person name="Dacre M."/>
            <person name="DeBarry J."/>
            <person name="Dreyer I."/>
            <person name="Elias M."/>
            <person name="Engstrom E.M."/>
            <person name="Estelle M."/>
            <person name="Feng L."/>
            <person name="Finet C."/>
            <person name="Floyd S.K."/>
            <person name="Frommer W.B."/>
            <person name="Fujita T."/>
            <person name="Gramzow L."/>
            <person name="Gutensohn M."/>
            <person name="Harholt J."/>
            <person name="Hattori M."/>
            <person name="Heyl A."/>
            <person name="Hirai T."/>
            <person name="Hiwatashi Y."/>
            <person name="Ishikawa M."/>
            <person name="Iwata M."/>
            <person name="Karol K.G."/>
            <person name="Koehler B."/>
            <person name="Kolukisaoglu U."/>
            <person name="Kubo M."/>
            <person name="Kurata T."/>
            <person name="Lalonde S."/>
            <person name="Li K."/>
            <person name="Li Y."/>
            <person name="Litt A."/>
            <person name="Lyons E."/>
            <person name="Manning G."/>
            <person name="Maruyama T."/>
            <person name="Michael T.P."/>
            <person name="Mikami K."/>
            <person name="Miyazaki S."/>
            <person name="Morinaga S."/>
            <person name="Murata T."/>
            <person name="Mueller-Roeber B."/>
            <person name="Nelson D.R."/>
            <person name="Obara M."/>
            <person name="Oguri Y."/>
            <person name="Olmstead R.G."/>
            <person name="Onodera N."/>
            <person name="Petersen B.L."/>
            <person name="Pils B."/>
            <person name="Prigge M."/>
            <person name="Rensing S.A."/>
            <person name="Riano-Pachon D.M."/>
            <person name="Roberts A.W."/>
            <person name="Sato Y."/>
            <person name="Scheller H.V."/>
            <person name="Schulz B."/>
            <person name="Schulz C."/>
            <person name="Shakirov E.V."/>
            <person name="Shibagaki N."/>
            <person name="Shinohara N."/>
            <person name="Shippen D.E."/>
            <person name="Soerensen I."/>
            <person name="Sotooka R."/>
            <person name="Sugimoto N."/>
            <person name="Sugita M."/>
            <person name="Sumikawa N."/>
            <person name="Tanurdzic M."/>
            <person name="Theissen G."/>
            <person name="Ulvskov P."/>
            <person name="Wakazuki S."/>
            <person name="Weng J.K."/>
            <person name="Willats W.W."/>
            <person name="Wipf D."/>
            <person name="Wolf P.G."/>
            <person name="Yang L."/>
            <person name="Zimmer A.D."/>
            <person name="Zhu Q."/>
            <person name="Mitros T."/>
            <person name="Hellsten U."/>
            <person name="Loque D."/>
            <person name="Otillar R."/>
            <person name="Salamov A."/>
            <person name="Schmutz J."/>
            <person name="Shapiro H."/>
            <person name="Lindquist E."/>
            <person name="Lucas S."/>
            <person name="Rokhsar D."/>
            <person name="Grigoriev I.V."/>
        </authorList>
    </citation>
    <scope>NUCLEOTIDE SEQUENCE [LARGE SCALE GENOMIC DNA]</scope>
</reference>